<dbReference type="EMBL" id="LJSK01000124">
    <property type="protein sequence ID" value="KPI86589.1"/>
    <property type="molecule type" value="Genomic_DNA"/>
</dbReference>
<accession>A0A0N0P5L0</accession>
<organism evidence="3 4">
    <name type="scientific">Leptomonas seymouri</name>
    <dbReference type="NCBI Taxonomy" id="5684"/>
    <lineage>
        <taxon>Eukaryota</taxon>
        <taxon>Discoba</taxon>
        <taxon>Euglenozoa</taxon>
        <taxon>Kinetoplastea</taxon>
        <taxon>Metakinetoplastina</taxon>
        <taxon>Trypanosomatida</taxon>
        <taxon>Trypanosomatidae</taxon>
        <taxon>Leishmaniinae</taxon>
        <taxon>Leptomonas</taxon>
    </lineage>
</organism>
<evidence type="ECO:0000259" key="2">
    <source>
        <dbReference type="Pfam" id="PF00487"/>
    </source>
</evidence>
<dbReference type="VEuPathDB" id="TriTrypDB:Lsey_0124_0230"/>
<dbReference type="GO" id="GO:0016491">
    <property type="term" value="F:oxidoreductase activity"/>
    <property type="evidence" value="ECO:0007669"/>
    <property type="project" value="InterPro"/>
</dbReference>
<evidence type="ECO:0000256" key="1">
    <source>
        <dbReference type="SAM" id="Phobius"/>
    </source>
</evidence>
<reference evidence="3 4" key="1">
    <citation type="journal article" date="2015" name="PLoS Pathog.">
        <title>Leptomonas seymouri: Adaptations to the Dixenous Life Cycle Analyzed by Genome Sequencing, Transcriptome Profiling and Co-infection with Leishmania donovani.</title>
        <authorList>
            <person name="Kraeva N."/>
            <person name="Butenko A."/>
            <person name="Hlavacova J."/>
            <person name="Kostygov A."/>
            <person name="Myskova J."/>
            <person name="Grybchuk D."/>
            <person name="Lestinova T."/>
            <person name="Votypka J."/>
            <person name="Volf P."/>
            <person name="Opperdoes F."/>
            <person name="Flegontov P."/>
            <person name="Lukes J."/>
            <person name="Yurchenko V."/>
        </authorList>
    </citation>
    <scope>NUCLEOTIDE SEQUENCE [LARGE SCALE GENOMIC DNA]</scope>
    <source>
        <strain evidence="3 4">ATCC 30220</strain>
    </source>
</reference>
<dbReference type="CDD" id="cd03507">
    <property type="entry name" value="Delta12-FADS-like"/>
    <property type="match status" value="1"/>
</dbReference>
<feature type="domain" description="Fatty acid desaturase" evidence="2">
    <location>
        <begin position="98"/>
        <end position="344"/>
    </location>
</feature>
<dbReference type="GO" id="GO:0006629">
    <property type="term" value="P:lipid metabolic process"/>
    <property type="evidence" value="ECO:0007669"/>
    <property type="project" value="InterPro"/>
</dbReference>
<protein>
    <submittedName>
        <fullName evidence="3">Putative fatty acid desaturase</fullName>
    </submittedName>
</protein>
<feature type="transmembrane region" description="Helical" evidence="1">
    <location>
        <begin position="187"/>
        <end position="206"/>
    </location>
</feature>
<keyword evidence="1" id="KW-0472">Membrane</keyword>
<dbReference type="PANTHER" id="PTHR32100">
    <property type="entry name" value="OMEGA-6 FATTY ACID DESATURASE, CHLOROPLASTIC"/>
    <property type="match status" value="1"/>
</dbReference>
<keyword evidence="4" id="KW-1185">Reference proteome</keyword>
<name>A0A0N0P5L0_LEPSE</name>
<dbReference type="AlphaFoldDB" id="A0A0N0P5L0"/>
<dbReference type="InterPro" id="IPR012171">
    <property type="entry name" value="Fatty_acid_desaturase"/>
</dbReference>
<feature type="transmembrane region" description="Helical" evidence="1">
    <location>
        <begin position="235"/>
        <end position="256"/>
    </location>
</feature>
<feature type="transmembrane region" description="Helical" evidence="1">
    <location>
        <begin position="262"/>
        <end position="282"/>
    </location>
</feature>
<dbReference type="InterPro" id="IPR005804">
    <property type="entry name" value="FA_desaturase_dom"/>
</dbReference>
<dbReference type="OMA" id="FYLFHNY"/>
<gene>
    <name evidence="3" type="ORF">ABL78_4364</name>
</gene>
<sequence length="395" mass="45466">MKPVLKAGLKKDVDVMVPSSELTIKQIQDRIPAQFFERSTMRSMLYLCRDICQALVAYIVMYRAVTPALASFESAVYGRSGASAPCWLLVLAVKLLAWNVFWFVQGLNGTALWVLAHECGHNAFSPYRSVNNTVGFAVHSALLVPYHSWRITHGNHHKHTNHLTKDTVFVPSKKSKVIDLVEESPLMMLWGMVVQFLFGWPAYLLANVASQEYGRRANHFEPSSPLFRKEDAPDIVLSDLGIFATLFVLGLCTYQFSFFNVYCWYLVPYLWVNFWLLYITYLQHTDIRIPHYNIEHWTFVRGAIAAVDRDYGFLLNGWLHHINDSHVVHHLFSQMPFYHAIVVTRKYIKDILGDTYVEDHSALLGALCRSWRECRYVVPSEGVSVFYGFNKKRGQ</sequence>
<comment type="caution">
    <text evidence="3">The sequence shown here is derived from an EMBL/GenBank/DDBJ whole genome shotgun (WGS) entry which is preliminary data.</text>
</comment>
<dbReference type="OrthoDB" id="1461976at2759"/>
<dbReference type="Proteomes" id="UP000038009">
    <property type="component" value="Unassembled WGS sequence"/>
</dbReference>
<proteinExistence type="predicted"/>
<keyword evidence="1" id="KW-1133">Transmembrane helix</keyword>
<dbReference type="Pfam" id="PF00487">
    <property type="entry name" value="FA_desaturase"/>
    <property type="match status" value="1"/>
</dbReference>
<evidence type="ECO:0000313" key="4">
    <source>
        <dbReference type="Proteomes" id="UP000038009"/>
    </source>
</evidence>
<keyword evidence="1" id="KW-0812">Transmembrane</keyword>
<evidence type="ECO:0000313" key="3">
    <source>
        <dbReference type="EMBL" id="KPI86589.1"/>
    </source>
</evidence>